<dbReference type="Gene3D" id="3.40.630.10">
    <property type="entry name" value="Zn peptidases"/>
    <property type="match status" value="1"/>
</dbReference>
<reference evidence="6 7" key="1">
    <citation type="submission" date="2024-09" db="EMBL/GenBank/DDBJ databases">
        <title>Laminarin stimulates single cell rates of sulfate reduction while oxygen inhibits transcriptomic activity in coastal marine sediment.</title>
        <authorList>
            <person name="Lindsay M."/>
            <person name="Orcutt B."/>
            <person name="Emerson D."/>
            <person name="Stepanauskas R."/>
            <person name="D'Angelo T."/>
        </authorList>
    </citation>
    <scope>NUCLEOTIDE SEQUENCE [LARGE SCALE GENOMIC DNA]</scope>
    <source>
        <strain evidence="6">SAG AM-311-K15</strain>
    </source>
</reference>
<comment type="caution">
    <text evidence="6">The sequence shown here is derived from an EMBL/GenBank/DDBJ whole genome shotgun (WGS) entry which is preliminary data.</text>
</comment>
<dbReference type="EMBL" id="JBHPBY010000083">
    <property type="protein sequence ID" value="MFC1850202.1"/>
    <property type="molecule type" value="Genomic_DNA"/>
</dbReference>
<evidence type="ECO:0000313" key="6">
    <source>
        <dbReference type="EMBL" id="MFC1850202.1"/>
    </source>
</evidence>
<gene>
    <name evidence="6" type="ORF">ACFL27_08430</name>
</gene>
<sequence>MQKPVLTHIEVGSFGCIDISIPILTLGSGTPILAIISGIHGNEISGLFVIEQFLKRLTTFKGQINIIPSAYPLTQSLKMRLSPHDFKDLNRVFPGNPDKTFPEQIAYQLMKFLRESQSNLVIDFHSFGLKNPIMAIYMHCGSPEVKQKSLQYINAFQPAMIWKLDCQEQIDIEYEAALGPSLASEGIPNFAVEMPQNYRMTEQEIQQACQGLERVMGTLGMLAYPENPAAEVPMYVKDEYYCSKSGLFSPLKNIMAAVKQGEVIAKITGIPSFQETLVTAPNEGILLQIHDRSFITTGTAIFAMGHLVEQKF</sequence>
<evidence type="ECO:0000313" key="7">
    <source>
        <dbReference type="Proteomes" id="UP001594351"/>
    </source>
</evidence>
<evidence type="ECO:0000256" key="1">
    <source>
        <dbReference type="ARBA" id="ARBA00001947"/>
    </source>
</evidence>
<dbReference type="Pfam" id="PF24827">
    <property type="entry name" value="AstE_AspA_cat"/>
    <property type="match status" value="1"/>
</dbReference>
<dbReference type="PANTHER" id="PTHR37326">
    <property type="entry name" value="BLL3975 PROTEIN"/>
    <property type="match status" value="1"/>
</dbReference>
<dbReference type="Proteomes" id="UP001594351">
    <property type="component" value="Unassembled WGS sequence"/>
</dbReference>
<evidence type="ECO:0000259" key="5">
    <source>
        <dbReference type="Pfam" id="PF24827"/>
    </source>
</evidence>
<accession>A0ABV6YVJ3</accession>
<keyword evidence="2" id="KW-0479">Metal-binding</keyword>
<evidence type="ECO:0000256" key="4">
    <source>
        <dbReference type="ARBA" id="ARBA00022833"/>
    </source>
</evidence>
<name>A0ABV6YVJ3_UNCC1</name>
<comment type="cofactor">
    <cofactor evidence="1">
        <name>Zn(2+)</name>
        <dbReference type="ChEBI" id="CHEBI:29105"/>
    </cofactor>
</comment>
<organism evidence="6 7">
    <name type="scientific">candidate division CSSED10-310 bacterium</name>
    <dbReference type="NCBI Taxonomy" id="2855610"/>
    <lineage>
        <taxon>Bacteria</taxon>
        <taxon>Bacteria division CSSED10-310</taxon>
    </lineage>
</organism>
<dbReference type="InterPro" id="IPR055438">
    <property type="entry name" value="AstE_AspA_cat"/>
</dbReference>
<keyword evidence="4" id="KW-0862">Zinc</keyword>
<proteinExistence type="predicted"/>
<feature type="domain" description="Succinylglutamate desuccinylase/Aspartoacylase catalytic" evidence="5">
    <location>
        <begin position="31"/>
        <end position="216"/>
    </location>
</feature>
<dbReference type="PANTHER" id="PTHR37326:SF1">
    <property type="entry name" value="BLL3975 PROTEIN"/>
    <property type="match status" value="1"/>
</dbReference>
<evidence type="ECO:0000256" key="3">
    <source>
        <dbReference type="ARBA" id="ARBA00022801"/>
    </source>
</evidence>
<keyword evidence="3" id="KW-0378">Hydrolase</keyword>
<dbReference type="SUPFAM" id="SSF53187">
    <property type="entry name" value="Zn-dependent exopeptidases"/>
    <property type="match status" value="1"/>
</dbReference>
<evidence type="ECO:0000256" key="2">
    <source>
        <dbReference type="ARBA" id="ARBA00022723"/>
    </source>
</evidence>
<protein>
    <submittedName>
        <fullName evidence="6">Succinylglutamate desuccinylase/aspartoacylase family protein</fullName>
    </submittedName>
</protein>
<dbReference type="InterPro" id="IPR053138">
    <property type="entry name" value="N-alpha-Ac-DABA_deacetylase"/>
</dbReference>
<keyword evidence="7" id="KW-1185">Reference proteome</keyword>